<feature type="transmembrane region" description="Helical" evidence="1">
    <location>
        <begin position="145"/>
        <end position="170"/>
    </location>
</feature>
<name>A0ABV6NII7_9BACI</name>
<dbReference type="RefSeq" id="WP_273844290.1">
    <property type="nucleotide sequence ID" value="NZ_JAQQWT010000008.1"/>
</dbReference>
<keyword evidence="1" id="KW-1133">Transmembrane helix</keyword>
<dbReference type="EMBL" id="JBHLTR010000031">
    <property type="protein sequence ID" value="MFC0560562.1"/>
    <property type="molecule type" value="Genomic_DNA"/>
</dbReference>
<proteinExistence type="predicted"/>
<evidence type="ECO:0000313" key="2">
    <source>
        <dbReference type="EMBL" id="MFC0560562.1"/>
    </source>
</evidence>
<dbReference type="InterPro" id="IPR006938">
    <property type="entry name" value="DUF624"/>
</dbReference>
<protein>
    <submittedName>
        <fullName evidence="2">YesL family protein</fullName>
    </submittedName>
</protein>
<sequence>MRFGGMVGKFHVVTDWVIRFVYVNILWILFSLLGLVLVGFFPATTAMVAIVRKWIMGEYDIPIFKSFLKAFQTDFKRANTLGYILIVIGAVLYIDSQILQQLSNPYWQLLHIPMVIVFVIFAVMVLYIIPLYVHYHLSDLFIIRNALLLVFKHPVMTILLGLSLYGLYVISLNYPAVAVLCGGSATSFIIMRFSIILFEKNEQRQDETIKEKTAFSKKHIYSSAE</sequence>
<organism evidence="2 3">
    <name type="scientific">Halalkalibacter alkalisediminis</name>
    <dbReference type="NCBI Taxonomy" id="935616"/>
    <lineage>
        <taxon>Bacteria</taxon>
        <taxon>Bacillati</taxon>
        <taxon>Bacillota</taxon>
        <taxon>Bacilli</taxon>
        <taxon>Bacillales</taxon>
        <taxon>Bacillaceae</taxon>
        <taxon>Halalkalibacter</taxon>
    </lineage>
</organism>
<comment type="caution">
    <text evidence="2">The sequence shown here is derived from an EMBL/GenBank/DDBJ whole genome shotgun (WGS) entry which is preliminary data.</text>
</comment>
<keyword evidence="1" id="KW-0472">Membrane</keyword>
<dbReference type="Proteomes" id="UP001589833">
    <property type="component" value="Unassembled WGS sequence"/>
</dbReference>
<feature type="transmembrane region" description="Helical" evidence="1">
    <location>
        <begin position="176"/>
        <end position="198"/>
    </location>
</feature>
<keyword evidence="3" id="KW-1185">Reference proteome</keyword>
<feature type="transmembrane region" description="Helical" evidence="1">
    <location>
        <begin position="111"/>
        <end position="133"/>
    </location>
</feature>
<gene>
    <name evidence="2" type="ORF">ACFFH4_16345</name>
</gene>
<feature type="transmembrane region" description="Helical" evidence="1">
    <location>
        <begin position="81"/>
        <end position="99"/>
    </location>
</feature>
<keyword evidence="1" id="KW-0812">Transmembrane</keyword>
<evidence type="ECO:0000313" key="3">
    <source>
        <dbReference type="Proteomes" id="UP001589833"/>
    </source>
</evidence>
<feature type="transmembrane region" description="Helical" evidence="1">
    <location>
        <begin position="20"/>
        <end position="51"/>
    </location>
</feature>
<reference evidence="2 3" key="1">
    <citation type="submission" date="2024-09" db="EMBL/GenBank/DDBJ databases">
        <authorList>
            <person name="Sun Q."/>
            <person name="Mori K."/>
        </authorList>
    </citation>
    <scope>NUCLEOTIDE SEQUENCE [LARGE SCALE GENOMIC DNA]</scope>
    <source>
        <strain evidence="2 3">NCAIM B.02301</strain>
    </source>
</reference>
<evidence type="ECO:0000256" key="1">
    <source>
        <dbReference type="SAM" id="Phobius"/>
    </source>
</evidence>
<dbReference type="Pfam" id="PF04854">
    <property type="entry name" value="DUF624"/>
    <property type="match status" value="1"/>
</dbReference>
<accession>A0ABV6NII7</accession>